<comment type="caution">
    <text evidence="5">The sequence shown here is derived from an EMBL/GenBank/DDBJ whole genome shotgun (WGS) entry which is preliminary data.</text>
</comment>
<dbReference type="eggNOG" id="COG0683">
    <property type="taxonomic scope" value="Bacteria"/>
</dbReference>
<dbReference type="Gene3D" id="3.40.50.2300">
    <property type="match status" value="2"/>
</dbReference>
<evidence type="ECO:0000256" key="3">
    <source>
        <dbReference type="SAM" id="SignalP"/>
    </source>
</evidence>
<feature type="chain" id="PRO_5002865172" evidence="3">
    <location>
        <begin position="24"/>
        <end position="392"/>
    </location>
</feature>
<dbReference type="EMBL" id="AAUJ02000001">
    <property type="protein sequence ID" value="EED69253.1"/>
    <property type="molecule type" value="Genomic_DNA"/>
</dbReference>
<dbReference type="PANTHER" id="PTHR30483:SF6">
    <property type="entry name" value="PERIPLASMIC BINDING PROTEIN OF ABC TRANSPORTER FOR NATURAL AMINO ACIDS"/>
    <property type="match status" value="1"/>
</dbReference>
<evidence type="ECO:0000256" key="1">
    <source>
        <dbReference type="ARBA" id="ARBA00010062"/>
    </source>
</evidence>
<evidence type="ECO:0000313" key="5">
    <source>
        <dbReference type="EMBL" id="EED69253.1"/>
    </source>
</evidence>
<feature type="domain" description="Leucine-binding protein" evidence="4">
    <location>
        <begin position="27"/>
        <end position="367"/>
    </location>
</feature>
<sequence length="392" mass="42608" precursor="true">MKKIFLTPMVAALGLVCAASAFASDAVRVGLIATYSGPYADYGRQFDAGVALYLKETGGKLGGKKAEVIKKDTGGAAPDVSKRIAQELIVRDKVNFISGLDFSPNAYAIAPLVTQAKIPTVVMNASSSAITSSSPYISRVSFTVQQVSDPMARWMLRNDVKEAYVVVADYASGTDSFTAFEKAFVAGGGKIVGSVRTPMNNPDFSAYVQRIKDAKPKAVFFFFPSGVMPPAFLKVWKERGMEEAGIKLFATGEATDDSYMDATGDVAKNLITSHHYSYDHDSAKNKKFVADFEKEFGTKMRPSYFAVAAYDAMAALDMALKKTNGNVAGDEVMKALAGLKFESPRGPIQIDAQTRDIVQNVYLRKTELKNGKWVNVEFDKFEQVKDPAKEAK</sequence>
<dbReference type="InterPro" id="IPR028081">
    <property type="entry name" value="Leu-bd"/>
</dbReference>
<keyword evidence="2 3" id="KW-0732">Signal</keyword>
<evidence type="ECO:0000313" key="6">
    <source>
        <dbReference type="Proteomes" id="UP000003039"/>
    </source>
</evidence>
<accession>B7WTY2</accession>
<protein>
    <submittedName>
        <fullName evidence="5">Extracellular ligand-binding receptor</fullName>
    </submittedName>
</protein>
<proteinExistence type="inferred from homology"/>
<reference evidence="5 6" key="1">
    <citation type="journal article" date="2004" name="Appl. Environ. Microbiol.">
        <title>Mineralization of individual congeners of linear alkylbenzenesulfonate by defined pairs of heterotrophic bacteria.</title>
        <authorList>
            <person name="Schleheck D."/>
            <person name="Knepper T.P."/>
            <person name="Fischer K."/>
            <person name="Cook A.M."/>
        </authorList>
    </citation>
    <scope>NUCLEOTIDE SEQUENCE [LARGE SCALE GENOMIC DNA]</scope>
    <source>
        <strain evidence="6">DSM 14576 / KF-1</strain>
    </source>
</reference>
<dbReference type="CDD" id="cd20013">
    <property type="entry name" value="PBP1_RPA0985_benzoate-like"/>
    <property type="match status" value="1"/>
</dbReference>
<dbReference type="PANTHER" id="PTHR30483">
    <property type="entry name" value="LEUCINE-SPECIFIC-BINDING PROTEIN"/>
    <property type="match status" value="1"/>
</dbReference>
<dbReference type="Pfam" id="PF13458">
    <property type="entry name" value="Peripla_BP_6"/>
    <property type="match status" value="1"/>
</dbReference>
<dbReference type="AlphaFoldDB" id="B7WTY2"/>
<dbReference type="Proteomes" id="UP000003039">
    <property type="component" value="Unassembled WGS sequence"/>
</dbReference>
<dbReference type="InterPro" id="IPR028082">
    <property type="entry name" value="Peripla_BP_I"/>
</dbReference>
<feature type="signal peptide" evidence="3">
    <location>
        <begin position="1"/>
        <end position="23"/>
    </location>
</feature>
<evidence type="ECO:0000259" key="4">
    <source>
        <dbReference type="Pfam" id="PF13458"/>
    </source>
</evidence>
<name>B7WTY2_COMTK</name>
<gene>
    <name evidence="5" type="ORF">CtesDRAFT_PD4201</name>
</gene>
<dbReference type="InterPro" id="IPR051010">
    <property type="entry name" value="BCAA_transport"/>
</dbReference>
<dbReference type="SUPFAM" id="SSF53822">
    <property type="entry name" value="Periplasmic binding protein-like I"/>
    <property type="match status" value="1"/>
</dbReference>
<organism evidence="5 6">
    <name type="scientific">Comamonas testosteroni (strain DSM 14576 / KF-1)</name>
    <name type="common">Pseudomonas testosteroni</name>
    <dbReference type="NCBI Taxonomy" id="399795"/>
    <lineage>
        <taxon>Bacteria</taxon>
        <taxon>Pseudomonadati</taxon>
        <taxon>Pseudomonadota</taxon>
        <taxon>Betaproteobacteria</taxon>
        <taxon>Burkholderiales</taxon>
        <taxon>Comamonadaceae</taxon>
        <taxon>Comamonas</taxon>
    </lineage>
</organism>
<keyword evidence="5" id="KW-0675">Receptor</keyword>
<comment type="similarity">
    <text evidence="1">Belongs to the leucine-binding protein family.</text>
</comment>
<evidence type="ECO:0000256" key="2">
    <source>
        <dbReference type="ARBA" id="ARBA00022729"/>
    </source>
</evidence>